<dbReference type="EMBL" id="SUMC01000015">
    <property type="protein sequence ID" value="TKA10288.1"/>
    <property type="molecule type" value="Genomic_DNA"/>
</dbReference>
<gene>
    <name evidence="5" type="ORF">FCI23_17700</name>
</gene>
<feature type="domain" description="Purine catabolism PurC-like" evidence="2">
    <location>
        <begin position="21"/>
        <end position="137"/>
    </location>
</feature>
<reference evidence="5 6" key="1">
    <citation type="submission" date="2019-04" db="EMBL/GenBank/DDBJ databases">
        <title>Streptomyces oryziradicis sp. nov., a novel actinomycete isolated from rhizosphere soil of rice (Oryza sativa L.).</title>
        <authorList>
            <person name="Li C."/>
        </authorList>
    </citation>
    <scope>NUCLEOTIDE SEQUENCE [LARGE SCALE GENOMIC DNA]</scope>
    <source>
        <strain evidence="5 6">NEAU-C40</strain>
    </source>
</reference>
<name>A0A4U0SMI6_9ACTN</name>
<dbReference type="Pfam" id="PF07905">
    <property type="entry name" value="PucR"/>
    <property type="match status" value="1"/>
</dbReference>
<accession>A0A4U0SMI6</accession>
<dbReference type="Pfam" id="PF13556">
    <property type="entry name" value="HTH_30"/>
    <property type="match status" value="1"/>
</dbReference>
<evidence type="ECO:0008006" key="7">
    <source>
        <dbReference type="Google" id="ProtNLM"/>
    </source>
</evidence>
<dbReference type="InterPro" id="IPR012914">
    <property type="entry name" value="PucR_dom"/>
</dbReference>
<dbReference type="Gene3D" id="1.10.10.2840">
    <property type="entry name" value="PucR C-terminal helix-turn-helix domain"/>
    <property type="match status" value="1"/>
</dbReference>
<evidence type="ECO:0000256" key="1">
    <source>
        <dbReference type="ARBA" id="ARBA00006754"/>
    </source>
</evidence>
<protein>
    <recommendedName>
        <fullName evidence="7">PucR family transcriptional regulator</fullName>
    </recommendedName>
</protein>
<dbReference type="InterPro" id="IPR042070">
    <property type="entry name" value="PucR_C-HTH_sf"/>
</dbReference>
<dbReference type="InterPro" id="IPR041522">
    <property type="entry name" value="CdaR_GGDEF"/>
</dbReference>
<dbReference type="PANTHER" id="PTHR33744:SF17">
    <property type="entry name" value="CONSERVED PROTEIN"/>
    <property type="match status" value="1"/>
</dbReference>
<dbReference type="InterPro" id="IPR051448">
    <property type="entry name" value="CdaR-like_regulators"/>
</dbReference>
<dbReference type="OrthoDB" id="3170447at2"/>
<evidence type="ECO:0000313" key="5">
    <source>
        <dbReference type="EMBL" id="TKA10288.1"/>
    </source>
</evidence>
<organism evidence="5 6">
    <name type="scientific">Actinacidiphila oryziradicis</name>
    <dbReference type="NCBI Taxonomy" id="2571141"/>
    <lineage>
        <taxon>Bacteria</taxon>
        <taxon>Bacillati</taxon>
        <taxon>Actinomycetota</taxon>
        <taxon>Actinomycetes</taxon>
        <taxon>Kitasatosporales</taxon>
        <taxon>Streptomycetaceae</taxon>
        <taxon>Actinacidiphila</taxon>
    </lineage>
</organism>
<comment type="caution">
    <text evidence="5">The sequence shown here is derived from an EMBL/GenBank/DDBJ whole genome shotgun (WGS) entry which is preliminary data.</text>
</comment>
<proteinExistence type="inferred from homology"/>
<evidence type="ECO:0000259" key="4">
    <source>
        <dbReference type="Pfam" id="PF17853"/>
    </source>
</evidence>
<dbReference type="PANTHER" id="PTHR33744">
    <property type="entry name" value="CARBOHYDRATE DIACID REGULATOR"/>
    <property type="match status" value="1"/>
</dbReference>
<sequence>MPVTRAPLRLRQGGRPVLVTELLDIPGLDLVPLVPGPTAGRRVRGVYTTDLPDPGRYLDGGELVLTSSTWYRSPQDAEIFVAALAGAGCAALVAGTAGIGRLPASVPQACERHGLALFTVGDEVSFATVTETVLAALAGPGQRSPGADLHRGLVASMASGAGSEGLVEVFARASGVWCAVLSATGRPTAGHVPQVTPHRLDRVHRDALAAGTFPGVQPVPGGGKLSFFPVQSPVAHRPPAAYLAAGGDYRDWAPGVADAATEVCALLAMDRVAGQERRRIEERFLRESIQLVRDGQAEAADGRLRSLGLDPQAQLTAVVVSTHGSHYGGELAAVILDDVAEQLPGCSATIAEDGSYLMLVPTRDEDEHRTAARVEHAADRLRPLLAEGWAAVGTGRPAVGAIALRRSLDEARHAHRIASLGSGTVRTATGDNLSSHLLLLASVPEEVRQLFRDRLIGVLETYDTEHRSNLVGTLTAFLDASGSWHRCAEQLHVHVNTLRYRLQRIEQLTGHSLATLHDRVDFCLALSIR</sequence>
<comment type="similarity">
    <text evidence="1">Belongs to the CdaR family.</text>
</comment>
<dbReference type="Pfam" id="PF17853">
    <property type="entry name" value="GGDEF_2"/>
    <property type="match status" value="1"/>
</dbReference>
<evidence type="ECO:0000259" key="2">
    <source>
        <dbReference type="Pfam" id="PF07905"/>
    </source>
</evidence>
<keyword evidence="6" id="KW-1185">Reference proteome</keyword>
<dbReference type="AlphaFoldDB" id="A0A4U0SMI6"/>
<feature type="domain" description="CdaR GGDEF-like" evidence="4">
    <location>
        <begin position="298"/>
        <end position="417"/>
    </location>
</feature>
<dbReference type="Proteomes" id="UP000305778">
    <property type="component" value="Unassembled WGS sequence"/>
</dbReference>
<evidence type="ECO:0000259" key="3">
    <source>
        <dbReference type="Pfam" id="PF13556"/>
    </source>
</evidence>
<feature type="domain" description="PucR C-terminal helix-turn-helix" evidence="3">
    <location>
        <begin position="470"/>
        <end position="527"/>
    </location>
</feature>
<evidence type="ECO:0000313" key="6">
    <source>
        <dbReference type="Proteomes" id="UP000305778"/>
    </source>
</evidence>
<dbReference type="InterPro" id="IPR025736">
    <property type="entry name" value="PucR_C-HTH_dom"/>
</dbReference>